<dbReference type="Proteomes" id="UP000286415">
    <property type="component" value="Unassembled WGS sequence"/>
</dbReference>
<gene>
    <name evidence="1" type="ORF">CSKR_104305</name>
</gene>
<sequence>MVDKFVHQRLEKAHERLHSASRNPPTGPDVALLARLVDSEERYRTAYNALLAEKDLARKTEEKPVNLPVPVASFNESDMLMKMMVAQQFQQQSSMWQAALLQMWNKTDHQPVVIVNDRPPVFFPNAGADKLPVTVREKHRFKPKLFGNPPPETCCYRPPQLFPGHGNHRRIRVFGYIALFSFLLKKANFEPTFDIHEPTTFAITLRMLIEQAKYRILHASGDVVPKLRQMWNHEKFQLTEFHSRPRYPSVRSRLVDETKELMSCILHQITNTIPQRGLLSPQCQWGIRALGFTMQYYPEGYFFEFEKKVIQLSNENVLTKLTDLQVRLIIIGLFLVRALVMEILLEPQHLGFEAKPLMTEEENFRILASIFVYVYRIIVRHSELKMTRKFGLKFRPVKMKGTLAQRLIPDKQVRKITKRLGRLTITSYMKRLQSWASDYGKQIARSHKMAVRFPLTQYKDMEQRWSWSFSEKNV</sequence>
<protein>
    <submittedName>
        <fullName evidence="1">Uncharacterized protein</fullName>
    </submittedName>
</protein>
<organism evidence="1 2">
    <name type="scientific">Clonorchis sinensis</name>
    <name type="common">Chinese liver fluke</name>
    <dbReference type="NCBI Taxonomy" id="79923"/>
    <lineage>
        <taxon>Eukaryota</taxon>
        <taxon>Metazoa</taxon>
        <taxon>Spiralia</taxon>
        <taxon>Lophotrochozoa</taxon>
        <taxon>Platyhelminthes</taxon>
        <taxon>Trematoda</taxon>
        <taxon>Digenea</taxon>
        <taxon>Opisthorchiida</taxon>
        <taxon>Opisthorchiata</taxon>
        <taxon>Opisthorchiidae</taxon>
        <taxon>Clonorchis</taxon>
    </lineage>
</organism>
<proteinExistence type="predicted"/>
<reference evidence="1 2" key="1">
    <citation type="journal article" date="2018" name="Biotechnol. Adv.">
        <title>Improved genomic resources and new bioinformatic workflow for the carcinogenic parasite Clonorchis sinensis: Biotechnological implications.</title>
        <authorList>
            <person name="Wang D."/>
            <person name="Korhonen P.K."/>
            <person name="Gasser R.B."/>
            <person name="Young N.D."/>
        </authorList>
    </citation>
    <scope>NUCLEOTIDE SEQUENCE [LARGE SCALE GENOMIC DNA]</scope>
    <source>
        <strain evidence="1">Cs-k2</strain>
    </source>
</reference>
<dbReference type="STRING" id="79923.A0A3R7GKB7"/>
<reference evidence="1 2" key="2">
    <citation type="journal article" date="2021" name="Genomics">
        <title>High-quality reference genome for Clonorchis sinensis.</title>
        <authorList>
            <person name="Young N.D."/>
            <person name="Stroehlein A.J."/>
            <person name="Kinkar L."/>
            <person name="Wang T."/>
            <person name="Sohn W.M."/>
            <person name="Chang B.C.H."/>
            <person name="Kaur P."/>
            <person name="Weisz D."/>
            <person name="Dudchenko O."/>
            <person name="Aiden E.L."/>
            <person name="Korhonen P.K."/>
            <person name="Gasser R.B."/>
        </authorList>
    </citation>
    <scope>NUCLEOTIDE SEQUENCE [LARGE SCALE GENOMIC DNA]</scope>
    <source>
        <strain evidence="1">Cs-k2</strain>
    </source>
</reference>
<name>A0A3R7GKB7_CLOSI</name>
<evidence type="ECO:0000313" key="1">
    <source>
        <dbReference type="EMBL" id="KAG5452203.1"/>
    </source>
</evidence>
<comment type="caution">
    <text evidence="1">The sequence shown here is derived from an EMBL/GenBank/DDBJ whole genome shotgun (WGS) entry which is preliminary data.</text>
</comment>
<dbReference type="AlphaFoldDB" id="A0A3R7GKB7"/>
<accession>A0A3R7GKB7</accession>
<dbReference type="OrthoDB" id="6256090at2759"/>
<evidence type="ECO:0000313" key="2">
    <source>
        <dbReference type="Proteomes" id="UP000286415"/>
    </source>
</evidence>
<dbReference type="InParanoid" id="A0A3R7GKB7"/>
<dbReference type="EMBL" id="NIRI02000042">
    <property type="protein sequence ID" value="KAG5452203.1"/>
    <property type="molecule type" value="Genomic_DNA"/>
</dbReference>
<keyword evidence="2" id="KW-1185">Reference proteome</keyword>